<organism evidence="1">
    <name type="scientific">Arundo donax</name>
    <name type="common">Giant reed</name>
    <name type="synonym">Donax arundinaceus</name>
    <dbReference type="NCBI Taxonomy" id="35708"/>
    <lineage>
        <taxon>Eukaryota</taxon>
        <taxon>Viridiplantae</taxon>
        <taxon>Streptophyta</taxon>
        <taxon>Embryophyta</taxon>
        <taxon>Tracheophyta</taxon>
        <taxon>Spermatophyta</taxon>
        <taxon>Magnoliopsida</taxon>
        <taxon>Liliopsida</taxon>
        <taxon>Poales</taxon>
        <taxon>Poaceae</taxon>
        <taxon>PACMAD clade</taxon>
        <taxon>Arundinoideae</taxon>
        <taxon>Arundineae</taxon>
        <taxon>Arundo</taxon>
    </lineage>
</organism>
<sequence length="39" mass="4416">MMSSLSIILSHVNQSCVADEHYRTLAHVFLEEEKKNPGT</sequence>
<dbReference type="EMBL" id="GBRH01245495">
    <property type="protein sequence ID" value="JAD52400.1"/>
    <property type="molecule type" value="Transcribed_RNA"/>
</dbReference>
<protein>
    <submittedName>
        <fullName evidence="1">Uncharacterized protein</fullName>
    </submittedName>
</protein>
<evidence type="ECO:0000313" key="1">
    <source>
        <dbReference type="EMBL" id="JAD52400.1"/>
    </source>
</evidence>
<accession>A0A0A9ATZ5</accession>
<reference evidence="1" key="2">
    <citation type="journal article" date="2015" name="Data Brief">
        <title>Shoot transcriptome of the giant reed, Arundo donax.</title>
        <authorList>
            <person name="Barrero R.A."/>
            <person name="Guerrero F.D."/>
            <person name="Moolhuijzen P."/>
            <person name="Goolsby J.A."/>
            <person name="Tidwell J."/>
            <person name="Bellgard S.E."/>
            <person name="Bellgard M.I."/>
        </authorList>
    </citation>
    <scope>NUCLEOTIDE SEQUENCE</scope>
    <source>
        <tissue evidence="1">Shoot tissue taken approximately 20 cm above the soil surface</tissue>
    </source>
</reference>
<reference evidence="1" key="1">
    <citation type="submission" date="2014-09" db="EMBL/GenBank/DDBJ databases">
        <authorList>
            <person name="Magalhaes I.L.F."/>
            <person name="Oliveira U."/>
            <person name="Santos F.R."/>
            <person name="Vidigal T.H.D.A."/>
            <person name="Brescovit A.D."/>
            <person name="Santos A.J."/>
        </authorList>
    </citation>
    <scope>NUCLEOTIDE SEQUENCE</scope>
    <source>
        <tissue evidence="1">Shoot tissue taken approximately 20 cm above the soil surface</tissue>
    </source>
</reference>
<name>A0A0A9ATZ5_ARUDO</name>
<proteinExistence type="predicted"/>
<dbReference type="AlphaFoldDB" id="A0A0A9ATZ5"/>